<evidence type="ECO:0000259" key="9">
    <source>
        <dbReference type="Pfam" id="PF07715"/>
    </source>
</evidence>
<sequence length="1263" mass="135947">MKHHSNEIPLRRMTRAVTMALASLVASGHAYAQNTAASGTAPDVEGPTTTVQIVGARQSQQSAIARKRNADTAQDSIIAEDVGAFPDRNVADAISRVAGVALDRGDYGEGVSVSIRGNGPELTRVELDGQGVQQAGGTDMLGGISAGQDAAGGRGVEMRQLSSDLIKSVDIVKGSTADMTEGSLGGGVRITTRNGLDFKKDYLSVRVSGTENSINKKVNPDLNLVGVKKFMDDKLGVLVNLSKSKRDLESHKIQQGGTSNQVGAIRPLDFDNSPEKTFSFQPSTVKLDDPLATTPLQVSNLAAGGTFNSATPQQIVDRSAAAQSKADCYSAFPLFTVAQENAFATGTNRTNAINARQNELASCLGQWNDWINSNGRYNVSRYKADRNSGDIRFDYKVSDNLTVYFKHSRSSDTVKETSSDLTFGGFTANPGAVNGPNGFAGAGMIETAIPVNAALPNSGRAPNGASYVRSVAPGSGYFYYPDLSYRSGTPVNGTVANVDPASVVTDANHHVTQYSLADGSYGIDNTTRYMETKSRYSQAGANYKNRWVRAELLLGDSSSTFSRYEKRASFSAYTGPTDVAVLPNGIWNYTPRSLVDISNPDNFFRLRPQGALQAVPATALVPASPAYTAGQTPNIDPTRTLSLQNARINESFERTMKLDLAFNTGDFTNGYLPQIKTGYNRRKSGYDAWGTGGYTAQNEVGEFGKPGYVPGVYIPGSNLRTTYQVCEDTPGSLAAGGKPCVYGYTPSPNPTASLQGTIQIRPDQFRDIFKQSLTVPPTGQFYGGDKDRPAGLTDGWTEIDIDKLYSLLGVPNYNLNCIKSCTGSDGKTYAQPKNAIAETVDAGYLMADFALDHVPFSERALPFGVEFDGNVGVRAVKTKVFGTGQLQFTSITKNVNFNPLDPNNAAGINTRIYRRDVTLNAQSTDYLPSVNLNMWLLDRKVVARYNWGKTVARPAAGRLVPTGSCTYDQRFEDVVDSSDEPQAQRCSGTIGNPELKPLTNHNQNLSLEWYPNKDNMLSFSYYKQEGKIGAPTLIEGISGANLFAGSGEVDTASGKSLADLAFNYNRWTNQLPSNRTGIEVGGKTAFTFLPWYLRYTGLDANYTRNKSNLTGTAVRDLLTGDIMPVAGEPHHSWNASLWYDDGVLTARVAVQVVADKFNCISGCNLSTGINNYPAQGLTVVRAPGYAPGAPSFRLSTRYVDAKLGYKINKNIEVFVEGRNLGKTHTGNTTGGYANFADGTPNVYTDNYTGATYMAGVNFRFGGE</sequence>
<feature type="domain" description="TonB-dependent receptor-like beta-barrel" evidence="8">
    <location>
        <begin position="676"/>
        <end position="1220"/>
    </location>
</feature>
<evidence type="ECO:0000256" key="2">
    <source>
        <dbReference type="ARBA" id="ARBA00009810"/>
    </source>
</evidence>
<dbReference type="PANTHER" id="PTHR40980">
    <property type="entry name" value="PLUG DOMAIN-CONTAINING PROTEIN"/>
    <property type="match status" value="1"/>
</dbReference>
<keyword evidence="7" id="KW-0732">Signal</keyword>
<evidence type="ECO:0000256" key="6">
    <source>
        <dbReference type="SAM" id="MobiDB-lite"/>
    </source>
</evidence>
<reference evidence="10 11" key="1">
    <citation type="journal article" date="2015" name="Stand. Genomic Sci.">
        <title>Genomic Encyclopedia of Bacterial and Archaeal Type Strains, Phase III: the genomes of soil and plant-associated and newly described type strains.</title>
        <authorList>
            <person name="Whitman W.B."/>
            <person name="Woyke T."/>
            <person name="Klenk H.P."/>
            <person name="Zhou Y."/>
            <person name="Lilburn T.G."/>
            <person name="Beck B.J."/>
            <person name="De Vos P."/>
            <person name="Vandamme P."/>
            <person name="Eisen J.A."/>
            <person name="Garrity G."/>
            <person name="Hugenholtz P."/>
            <person name="Kyrpides N.C."/>
        </authorList>
    </citation>
    <scope>NUCLEOTIDE SEQUENCE [LARGE SCALE GENOMIC DNA]</scope>
    <source>
        <strain evidence="10 11">CGMCC 1.10822</strain>
    </source>
</reference>
<comment type="caution">
    <text evidence="10">The sequence shown here is derived from an EMBL/GenBank/DDBJ whole genome shotgun (WGS) entry which is preliminary data.</text>
</comment>
<evidence type="ECO:0000313" key="11">
    <source>
        <dbReference type="Proteomes" id="UP000318431"/>
    </source>
</evidence>
<feature type="domain" description="TonB-dependent receptor plug" evidence="9">
    <location>
        <begin position="67"/>
        <end position="186"/>
    </location>
</feature>
<keyword evidence="11" id="KW-1185">Reference proteome</keyword>
<dbReference type="Pfam" id="PF07715">
    <property type="entry name" value="Plug"/>
    <property type="match status" value="1"/>
</dbReference>
<evidence type="ECO:0000256" key="1">
    <source>
        <dbReference type="ARBA" id="ARBA00004442"/>
    </source>
</evidence>
<keyword evidence="4" id="KW-0998">Cell outer membrane</keyword>
<comment type="similarity">
    <text evidence="2 5">Belongs to the TonB-dependent receptor family.</text>
</comment>
<comment type="subcellular location">
    <subcellularLocation>
        <location evidence="1 5">Cell outer membrane</location>
    </subcellularLocation>
</comment>
<keyword evidence="5" id="KW-0798">TonB box</keyword>
<dbReference type="InterPro" id="IPR037066">
    <property type="entry name" value="Plug_dom_sf"/>
</dbReference>
<evidence type="ECO:0000256" key="4">
    <source>
        <dbReference type="ARBA" id="ARBA00023237"/>
    </source>
</evidence>
<feature type="signal peptide" evidence="7">
    <location>
        <begin position="1"/>
        <end position="32"/>
    </location>
</feature>
<dbReference type="EMBL" id="VLLB01000001">
    <property type="protein sequence ID" value="TWI69504.1"/>
    <property type="molecule type" value="Genomic_DNA"/>
</dbReference>
<accession>A0A562RLM7</accession>
<dbReference type="SUPFAM" id="SSF56935">
    <property type="entry name" value="Porins"/>
    <property type="match status" value="1"/>
</dbReference>
<feature type="region of interest" description="Disordered" evidence="6">
    <location>
        <begin position="978"/>
        <end position="997"/>
    </location>
</feature>
<evidence type="ECO:0000313" key="10">
    <source>
        <dbReference type="EMBL" id="TWI69504.1"/>
    </source>
</evidence>
<dbReference type="PANTHER" id="PTHR40980:SF4">
    <property type="entry name" value="TONB-DEPENDENT RECEPTOR-LIKE BETA-BARREL DOMAIN-CONTAINING PROTEIN"/>
    <property type="match status" value="1"/>
</dbReference>
<dbReference type="RefSeq" id="WP_145647262.1">
    <property type="nucleotide sequence ID" value="NZ_VLLB01000001.1"/>
</dbReference>
<dbReference type="NCBIfam" id="TIGR01782">
    <property type="entry name" value="TonB-Xanth-Caul"/>
    <property type="match status" value="1"/>
</dbReference>
<dbReference type="Gene3D" id="2.40.170.20">
    <property type="entry name" value="TonB-dependent receptor, beta-barrel domain"/>
    <property type="match status" value="1"/>
</dbReference>
<dbReference type="OrthoDB" id="8728630at2"/>
<evidence type="ECO:0000256" key="5">
    <source>
        <dbReference type="RuleBase" id="RU003357"/>
    </source>
</evidence>
<dbReference type="InterPro" id="IPR012910">
    <property type="entry name" value="Plug_dom"/>
</dbReference>
<dbReference type="InterPro" id="IPR010104">
    <property type="entry name" value="TonB_rcpt_bac"/>
</dbReference>
<organism evidence="10 11">
    <name type="scientific">Pseudoduganella lurida</name>
    <dbReference type="NCBI Taxonomy" id="1036180"/>
    <lineage>
        <taxon>Bacteria</taxon>
        <taxon>Pseudomonadati</taxon>
        <taxon>Pseudomonadota</taxon>
        <taxon>Betaproteobacteria</taxon>
        <taxon>Burkholderiales</taxon>
        <taxon>Oxalobacteraceae</taxon>
        <taxon>Telluria group</taxon>
        <taxon>Pseudoduganella</taxon>
    </lineage>
</organism>
<dbReference type="Pfam" id="PF00593">
    <property type="entry name" value="TonB_dep_Rec_b-barrel"/>
    <property type="match status" value="1"/>
</dbReference>
<keyword evidence="3 5" id="KW-0472">Membrane</keyword>
<feature type="compositionally biased region" description="Polar residues" evidence="6">
    <location>
        <begin position="980"/>
        <end position="990"/>
    </location>
</feature>
<gene>
    <name evidence="10" type="ORF">IP91_00573</name>
</gene>
<keyword evidence="10" id="KW-0675">Receptor</keyword>
<dbReference type="AlphaFoldDB" id="A0A562RLM7"/>
<dbReference type="GO" id="GO:0009279">
    <property type="term" value="C:cell outer membrane"/>
    <property type="evidence" value="ECO:0007669"/>
    <property type="project" value="UniProtKB-SubCell"/>
</dbReference>
<evidence type="ECO:0000259" key="8">
    <source>
        <dbReference type="Pfam" id="PF00593"/>
    </source>
</evidence>
<dbReference type="Gene3D" id="2.170.130.10">
    <property type="entry name" value="TonB-dependent receptor, plug domain"/>
    <property type="match status" value="1"/>
</dbReference>
<evidence type="ECO:0000256" key="3">
    <source>
        <dbReference type="ARBA" id="ARBA00023136"/>
    </source>
</evidence>
<feature type="chain" id="PRO_5021857745" evidence="7">
    <location>
        <begin position="33"/>
        <end position="1263"/>
    </location>
</feature>
<name>A0A562RLM7_9BURK</name>
<protein>
    <submittedName>
        <fullName evidence="10">TonB-dependent receptor</fullName>
    </submittedName>
</protein>
<dbReference type="InterPro" id="IPR000531">
    <property type="entry name" value="Beta-barrel_TonB"/>
</dbReference>
<evidence type="ECO:0000256" key="7">
    <source>
        <dbReference type="SAM" id="SignalP"/>
    </source>
</evidence>
<dbReference type="InterPro" id="IPR036942">
    <property type="entry name" value="Beta-barrel_TonB_sf"/>
</dbReference>
<dbReference type="Proteomes" id="UP000318431">
    <property type="component" value="Unassembled WGS sequence"/>
</dbReference>
<proteinExistence type="inferred from homology"/>